<evidence type="ECO:0000313" key="2">
    <source>
        <dbReference type="EMBL" id="MBB6333652.1"/>
    </source>
</evidence>
<dbReference type="AlphaFoldDB" id="A0A923IVZ5"/>
<accession>A0A923IVZ5</accession>
<name>A0A923IVZ5_9ACTO</name>
<dbReference type="Gene3D" id="1.10.30.50">
    <property type="match status" value="1"/>
</dbReference>
<feature type="compositionally biased region" description="Low complexity" evidence="1">
    <location>
        <begin position="219"/>
        <end position="249"/>
    </location>
</feature>
<reference evidence="2" key="1">
    <citation type="submission" date="2020-08" db="EMBL/GenBank/DDBJ databases">
        <title>Sequencing the genomes of 1000 actinobacteria strains.</title>
        <authorList>
            <person name="Klenk H.-P."/>
        </authorList>
    </citation>
    <scope>NUCLEOTIDE SEQUENCE</scope>
    <source>
        <strain evidence="2">DSM 10695</strain>
    </source>
</reference>
<feature type="region of interest" description="Disordered" evidence="1">
    <location>
        <begin position="219"/>
        <end position="393"/>
    </location>
</feature>
<keyword evidence="2" id="KW-0540">Nuclease</keyword>
<comment type="caution">
    <text evidence="2">The sequence shown here is derived from an EMBL/GenBank/DDBJ whole genome shotgun (WGS) entry which is preliminary data.</text>
</comment>
<dbReference type="GO" id="GO:0004519">
    <property type="term" value="F:endonuclease activity"/>
    <property type="evidence" value="ECO:0007669"/>
    <property type="project" value="UniProtKB-KW"/>
</dbReference>
<keyword evidence="2" id="KW-0378">Hydrolase</keyword>
<dbReference type="RefSeq" id="WP_184451343.1">
    <property type="nucleotide sequence ID" value="NZ_JACHMK010000001.1"/>
</dbReference>
<feature type="compositionally biased region" description="Gly residues" evidence="1">
    <location>
        <begin position="367"/>
        <end position="379"/>
    </location>
</feature>
<organism evidence="2 3">
    <name type="scientific">Schaalia hyovaginalis</name>
    <dbReference type="NCBI Taxonomy" id="29316"/>
    <lineage>
        <taxon>Bacteria</taxon>
        <taxon>Bacillati</taxon>
        <taxon>Actinomycetota</taxon>
        <taxon>Actinomycetes</taxon>
        <taxon>Actinomycetales</taxon>
        <taxon>Actinomycetaceae</taxon>
        <taxon>Schaalia</taxon>
    </lineage>
</organism>
<dbReference type="Proteomes" id="UP000617426">
    <property type="component" value="Unassembled WGS sequence"/>
</dbReference>
<keyword evidence="3" id="KW-1185">Reference proteome</keyword>
<protein>
    <submittedName>
        <fullName evidence="2">5-methylcytosine-specific restriction endonuclease McrA</fullName>
    </submittedName>
</protein>
<keyword evidence="2" id="KW-0255">Endonuclease</keyword>
<proteinExistence type="predicted"/>
<feature type="compositionally biased region" description="Basic and acidic residues" evidence="1">
    <location>
        <begin position="261"/>
        <end position="274"/>
    </location>
</feature>
<feature type="compositionally biased region" description="Basic residues" evidence="1">
    <location>
        <begin position="381"/>
        <end position="393"/>
    </location>
</feature>
<dbReference type="EMBL" id="JACHMK010000001">
    <property type="protein sequence ID" value="MBB6333652.1"/>
    <property type="molecule type" value="Genomic_DNA"/>
</dbReference>
<feature type="compositionally biased region" description="Polar residues" evidence="1">
    <location>
        <begin position="295"/>
        <end position="319"/>
    </location>
</feature>
<evidence type="ECO:0000256" key="1">
    <source>
        <dbReference type="SAM" id="MobiDB-lite"/>
    </source>
</evidence>
<sequence>MKVGDESDTFPMLMDLAACEGFDHRTMNEVQGFVFRCAAYSAKHLTDSIVDLGVIAMYAGSESERLIRLCTEVGLMSWVEVDGRRKLKLVENPDYINIRTKEEIEHERQQNRDNRDPAIKGPVLLRDGDTCRWCETPVYWTGKPSARKGTLDHLKPGQAATVDTMVVACWRCNSARKKDESGTWAKEHPLVPAPARPRYGKATTKYLEGLGLLIPPVSTSDASADAASASTSDTPSAGALPGLDGAGDSVEGSAGSGRSPADVDLRTADHRSFDEPSADADPGPASGEHAGGVSESESGLNSDSIRIDSDMSTPANSESPGRVGTGLVESGQVGPGLEWPGRPGTGSGGAGRGRDSPGSGRAREGAGLAGGAPCGGGSVSGRKRRRKRRKDRG</sequence>
<evidence type="ECO:0000313" key="3">
    <source>
        <dbReference type="Proteomes" id="UP000617426"/>
    </source>
</evidence>
<gene>
    <name evidence="2" type="ORF">HD592_000217</name>
</gene>